<dbReference type="PANTHER" id="PTHR31313">
    <property type="entry name" value="TY1 ENHANCER ACTIVATOR"/>
    <property type="match status" value="1"/>
</dbReference>
<evidence type="ECO:0000256" key="3">
    <source>
        <dbReference type="ARBA" id="ARBA00022833"/>
    </source>
</evidence>
<feature type="compositionally biased region" description="Polar residues" evidence="8">
    <location>
        <begin position="114"/>
        <end position="128"/>
    </location>
</feature>
<dbReference type="CDD" id="cd00067">
    <property type="entry name" value="GAL4"/>
    <property type="match status" value="1"/>
</dbReference>
<dbReference type="PROSITE" id="PS00463">
    <property type="entry name" value="ZN2_CY6_FUNGAL_1"/>
    <property type="match status" value="1"/>
</dbReference>
<dbReference type="GO" id="GO:0003677">
    <property type="term" value="F:DNA binding"/>
    <property type="evidence" value="ECO:0007669"/>
    <property type="project" value="UniProtKB-KW"/>
</dbReference>
<gene>
    <name evidence="10" type="ORF">RSOLAG22IIIB_12212</name>
</gene>
<evidence type="ECO:0000256" key="8">
    <source>
        <dbReference type="SAM" id="MobiDB-lite"/>
    </source>
</evidence>
<dbReference type="Proteomes" id="UP000044841">
    <property type="component" value="Unassembled WGS sequence"/>
</dbReference>
<evidence type="ECO:0000256" key="7">
    <source>
        <dbReference type="ARBA" id="ARBA00023242"/>
    </source>
</evidence>
<reference evidence="10 11" key="1">
    <citation type="submission" date="2015-07" db="EMBL/GenBank/DDBJ databases">
        <authorList>
            <person name="Noorani M."/>
        </authorList>
    </citation>
    <scope>NUCLEOTIDE SEQUENCE [LARGE SCALE GENOMIC DNA]</scope>
    <source>
        <strain evidence="10">BBA 69670</strain>
    </source>
</reference>
<protein>
    <submittedName>
        <fullName evidence="10">Fanconi anemia group C protein homolog</fullName>
    </submittedName>
</protein>
<keyword evidence="4" id="KW-0805">Transcription regulation</keyword>
<dbReference type="SUPFAM" id="SSF57701">
    <property type="entry name" value="Zn2/Cys6 DNA-binding domain"/>
    <property type="match status" value="1"/>
</dbReference>
<organism evidence="10 11">
    <name type="scientific">Rhizoctonia solani</name>
    <dbReference type="NCBI Taxonomy" id="456999"/>
    <lineage>
        <taxon>Eukaryota</taxon>
        <taxon>Fungi</taxon>
        <taxon>Dikarya</taxon>
        <taxon>Basidiomycota</taxon>
        <taxon>Agaricomycotina</taxon>
        <taxon>Agaricomycetes</taxon>
        <taxon>Cantharellales</taxon>
        <taxon>Ceratobasidiaceae</taxon>
        <taxon>Rhizoctonia</taxon>
    </lineage>
</organism>
<evidence type="ECO:0000313" key="10">
    <source>
        <dbReference type="EMBL" id="CUA76323.1"/>
    </source>
</evidence>
<dbReference type="GO" id="GO:0005634">
    <property type="term" value="C:nucleus"/>
    <property type="evidence" value="ECO:0007669"/>
    <property type="project" value="UniProtKB-SubCell"/>
</dbReference>
<proteinExistence type="predicted"/>
<feature type="domain" description="Zn(2)-C6 fungal-type" evidence="9">
    <location>
        <begin position="21"/>
        <end position="51"/>
    </location>
</feature>
<dbReference type="GO" id="GO:0000981">
    <property type="term" value="F:DNA-binding transcription factor activity, RNA polymerase II-specific"/>
    <property type="evidence" value="ECO:0007669"/>
    <property type="project" value="InterPro"/>
</dbReference>
<feature type="compositionally biased region" description="Basic residues" evidence="8">
    <location>
        <begin position="639"/>
        <end position="649"/>
    </location>
</feature>
<evidence type="ECO:0000256" key="2">
    <source>
        <dbReference type="ARBA" id="ARBA00022723"/>
    </source>
</evidence>
<dbReference type="PROSITE" id="PS50048">
    <property type="entry name" value="ZN2_CY6_FUNGAL_2"/>
    <property type="match status" value="1"/>
</dbReference>
<evidence type="ECO:0000256" key="1">
    <source>
        <dbReference type="ARBA" id="ARBA00004123"/>
    </source>
</evidence>
<keyword evidence="2" id="KW-0479">Metal-binding</keyword>
<dbReference type="CDD" id="cd12148">
    <property type="entry name" value="fungal_TF_MHR"/>
    <property type="match status" value="1"/>
</dbReference>
<dbReference type="Gene3D" id="4.10.240.10">
    <property type="entry name" value="Zn(2)-C6 fungal-type DNA-binding domain"/>
    <property type="match status" value="1"/>
</dbReference>
<evidence type="ECO:0000256" key="6">
    <source>
        <dbReference type="ARBA" id="ARBA00023163"/>
    </source>
</evidence>
<evidence type="ECO:0000256" key="4">
    <source>
        <dbReference type="ARBA" id="ARBA00023015"/>
    </source>
</evidence>
<dbReference type="EMBL" id="CYGV01001666">
    <property type="protein sequence ID" value="CUA76323.1"/>
    <property type="molecule type" value="Genomic_DNA"/>
</dbReference>
<keyword evidence="3" id="KW-0862">Zinc</keyword>
<sequence length="649" mass="72635">MSAVQSQVAPYRPRRQYVARACNGCRRRRCKCDGAQPSCASCLSSGHKCTWGTDEDADWRPTTKQFITSLHVKIQHLESEIAQLKQNETELPYPNRLLATPQYLSYEPVEPVATTGQDSSENRPQSPRHSGILPKLLCPTQPIRFAPVEVPITTLPVSIPPVKYKYIFEMDSALDLDEEYTSYQPSLSCQWGRHLPDLSPVHFSRLEHDKILSRCFTYGASYSFGLLPDLFLAEMLECLVPDTARSPVGGPRYYTPLLHCSLLAFGAGLSENAEIRAQESRAKFAARAKRWLDEEFSRPSPSLVPSLLLLSEYHSGIGEWNTGHMYTGMAVRAARAQFGPSHALAEDWHCWSAFVQEFLMALETNRPSQLPPPAASISCPITLKPDSRPPSTDSLAELFGHQYYFQYSARCFIQMCKLAVIANRIVGQPINDIQTILDSHLQLETWFGALPESVLIRQRSVLTFPPVLALHITYWWLILHSHLSLIKKTPSSTEPWKDLSLKMCTRATDKLVQLFVTFDKQFGWRYFPRNLVKAMYECGSALVKEHDTASSASRKKRATAMEGIQVCIRALEAVGDVWSGAVRMRDELVVMGGHTTEVTDLGSRAPVAVERMCINGVTRSRQDLGDPAEPDGVSGAPRRERHSRAGGPS</sequence>
<dbReference type="InterPro" id="IPR036864">
    <property type="entry name" value="Zn2-C6_fun-type_DNA-bd_sf"/>
</dbReference>
<evidence type="ECO:0000256" key="5">
    <source>
        <dbReference type="ARBA" id="ARBA00023125"/>
    </source>
</evidence>
<feature type="region of interest" description="Disordered" evidence="8">
    <location>
        <begin position="618"/>
        <end position="649"/>
    </location>
</feature>
<dbReference type="Pfam" id="PF00172">
    <property type="entry name" value="Zn_clus"/>
    <property type="match status" value="1"/>
</dbReference>
<evidence type="ECO:0000259" key="9">
    <source>
        <dbReference type="PROSITE" id="PS50048"/>
    </source>
</evidence>
<keyword evidence="11" id="KW-1185">Reference proteome</keyword>
<comment type="subcellular location">
    <subcellularLocation>
        <location evidence="1">Nucleus</location>
    </subcellularLocation>
</comment>
<dbReference type="InterPro" id="IPR001138">
    <property type="entry name" value="Zn2Cys6_DnaBD"/>
</dbReference>
<dbReference type="SMART" id="SM00066">
    <property type="entry name" value="GAL4"/>
    <property type="match status" value="1"/>
</dbReference>
<keyword evidence="6" id="KW-0804">Transcription</keyword>
<keyword evidence="7" id="KW-0539">Nucleus</keyword>
<dbReference type="GO" id="GO:0008270">
    <property type="term" value="F:zinc ion binding"/>
    <property type="evidence" value="ECO:0007669"/>
    <property type="project" value="InterPro"/>
</dbReference>
<accession>A0A0K6GCI5</accession>
<dbReference type="AlphaFoldDB" id="A0A0K6GCI5"/>
<feature type="region of interest" description="Disordered" evidence="8">
    <location>
        <begin position="112"/>
        <end position="132"/>
    </location>
</feature>
<keyword evidence="5" id="KW-0238">DNA-binding</keyword>
<dbReference type="InterPro" id="IPR051615">
    <property type="entry name" value="Transcr_Regulatory_Elem"/>
</dbReference>
<dbReference type="PANTHER" id="PTHR31313:SF81">
    <property type="entry name" value="TY1 ENHANCER ACTIVATOR"/>
    <property type="match status" value="1"/>
</dbReference>
<name>A0A0K6GCI5_9AGAM</name>
<evidence type="ECO:0000313" key="11">
    <source>
        <dbReference type="Proteomes" id="UP000044841"/>
    </source>
</evidence>